<reference evidence="6 7" key="1">
    <citation type="journal article" date="2018" name="Int. J. Syst. Evol. Microbiol.">
        <title>Methylomusa anaerophila gen. nov., sp. nov., an anaerobic methanol-utilizing bacterium isolated from a microbial fuel cell.</title>
        <authorList>
            <person name="Amano N."/>
            <person name="Yamamuro A."/>
            <person name="Miyahara M."/>
            <person name="Kouzuma A."/>
            <person name="Abe T."/>
            <person name="Watanabe K."/>
        </authorList>
    </citation>
    <scope>NUCLEOTIDE SEQUENCE [LARGE SCALE GENOMIC DNA]</scope>
    <source>
        <strain evidence="6 7">MMFC1</strain>
    </source>
</reference>
<dbReference type="Proteomes" id="UP000276437">
    <property type="component" value="Chromosome"/>
</dbReference>
<dbReference type="Pfam" id="PF13620">
    <property type="entry name" value="CarboxypepD_reg"/>
    <property type="match status" value="6"/>
</dbReference>
<dbReference type="InterPro" id="IPR013784">
    <property type="entry name" value="Carb-bd-like_fold"/>
</dbReference>
<dbReference type="Pfam" id="PF11924">
    <property type="entry name" value="IAT_beta"/>
    <property type="match status" value="1"/>
</dbReference>
<dbReference type="PANTHER" id="PTHR36108:SF13">
    <property type="entry name" value="COLOSSIN-B-RELATED"/>
    <property type="match status" value="1"/>
</dbReference>
<name>A0A348AH28_9FIRM</name>
<evidence type="ECO:0000313" key="6">
    <source>
        <dbReference type="EMBL" id="BBB90376.1"/>
    </source>
</evidence>
<dbReference type="KEGG" id="mana:MAMMFC1_01024"/>
<dbReference type="RefSeq" id="WP_126307037.1">
    <property type="nucleotide sequence ID" value="NZ_AP018449.1"/>
</dbReference>
<evidence type="ECO:0000256" key="2">
    <source>
        <dbReference type="ARBA" id="ARBA00022525"/>
    </source>
</evidence>
<dbReference type="GO" id="GO:0030246">
    <property type="term" value="F:carbohydrate binding"/>
    <property type="evidence" value="ECO:0007669"/>
    <property type="project" value="InterPro"/>
</dbReference>
<proteinExistence type="inferred from homology"/>
<keyword evidence="2" id="KW-0964">Secreted</keyword>
<feature type="signal peptide" evidence="4">
    <location>
        <begin position="1"/>
        <end position="27"/>
    </location>
</feature>
<evidence type="ECO:0000256" key="1">
    <source>
        <dbReference type="ARBA" id="ARBA00007257"/>
    </source>
</evidence>
<comment type="similarity">
    <text evidence="1">Belongs to the serine-aspartate repeat-containing protein (SDr) family.</text>
</comment>
<dbReference type="OrthoDB" id="1672232at2"/>
<protein>
    <submittedName>
        <fullName evidence="6">Putative invasin</fullName>
    </submittedName>
</protein>
<sequence>MGWLQRPNNWVAIMLLLLMFLTNPAFIGPLHAARADAEATADGAEQADLKIKTEAPAGALPTADPDSSHLADNEKARMFFNRLIPYYIKQGKRQGPEWLKTTDIKFSFTQDNKPVYSLETVQPFAQADSRGQLWFWQGRYAHQGDGDNTANLGVGWRKLAPDKTRMVGLNMFYDHGFKYDLSRVGFGAEYFNKLAEYRANVYIPTSGDRQTGVSYWDEGVLYSYIRAVQGFDYEVGTSLKHARWLSFYASGFYYDQKYNPDEEGFRLRSVMQLTPRFSAELGYEKSNLSRGSIYAHVAYKLADCLGPSLYGDSGKKDKRNDDLTYKLLQKVERNNTIKTETFTKFVSYNGSVSANVTNAAGQPVQGASLQAYQNGSPAGNPVLTDTAGTGVISGLNVGTYTVKATYFRYSGDSSAVTVQKGQTADTAIRLPFTGGSIKVNVVDSQGNPVSGAAVTAHPVGGGQSAQAERTIWDRILGVKTAFASEGEFTFTITTGPDGTGTFNLPPGSYSFTVNANAQTMNSINVNVPASGGTVNVVVALNSGNNSNAGTAAVTVTDGSGPLSGATVSVTVNGTARTATTNGSGLAVFSDLPPGTYAFSASKSGYTGNTATILTIGVSASVSGTIALTIQPGNADITVTDGTNPLSGATVSVTVNGTAQTASTNSAGVASFTNIPTGTYAFTAAMAGYTSNTAANVAITNGATASAAISLTRQTGNASITVTDGTNPLSGATVSVTVNGTAQTASTNSAGVASFTNIPTGTYAFTAAMAGYASNTAANVAITNGATATAAISLTRQTGNASITVTDGANPLSGATVSVTVNGSVQTATTNGSGVASFANIPSGTYTFTASKSEYNDNTVSVTITSGGTAAAAVALARQTGNVNITVTDGANPLSSVTVSVTVNGSLQTATTNGSGVANFSNIPTGTYTFTASKSGYNSNTASVAVASGSPAAATVALTRQTGNVTVTLSGTMSASNYTVTVTDSASATHTGTVSSGSTTATISNIPVGNCTVTVSAPSGYTAIPNPNSFTLTTAGQAVAVTSSQQTGNVTVTLSGTMSASNYTVTVTDSASATHTGTVSSGSTTATISNIPVGNCTVTVSAPSGYTAIPNPNSFTLTTAGQAVAVTSSQQTGNVTITLSGTMSASNYTVTVTDSASGTHTGTVNSGSTTATISNIPVGDCTVTVTPPSGYSANPSPNSFTLTTAGKAVAVTSSLQTASVTITLSGTMSASNYTVTVTDSASGTHTGTVSSGSTTATISNIPVGNCTVAVTPPSGYTATPTPSSFTLSTAGQAVAVTSSQQTGNVTVTLSGTMSASNYTVTVTDSASATHIGTVNSGSTTATISNIPVGDCTVTVTPPSGYTATPTPSSFTLSTAGQAVAVTSSQQTGNVTITLGGTMSVSGYTVTVTDSAGGTHSVSGPQTLGASATISNIPVGNCIVTVSAPSGYTATLSLSNFNLSTAGQTVIITFDASGSTINFTIDPSVFPTNNGSRWTIVAFPASGGSITDDSIVKQVEVTNAYSASMSIAPGTYQFWLFEWSGTPPPVGGSAGTSYLSYGTDYSDHTVPGTTSILF</sequence>
<dbReference type="Gene3D" id="2.60.40.1120">
    <property type="entry name" value="Carboxypeptidase-like, regulatory domain"/>
    <property type="match status" value="7"/>
</dbReference>
<evidence type="ECO:0000256" key="4">
    <source>
        <dbReference type="SAM" id="SignalP"/>
    </source>
</evidence>
<accession>A0A348AH28</accession>
<feature type="domain" description="Inverse autotransporter beta-domain" evidence="5">
    <location>
        <begin position="98"/>
        <end position="335"/>
    </location>
</feature>
<dbReference type="PANTHER" id="PTHR36108">
    <property type="entry name" value="COLOSSIN-B-RELATED"/>
    <property type="match status" value="1"/>
</dbReference>
<dbReference type="SUPFAM" id="SSF49452">
    <property type="entry name" value="Starch-binding domain-like"/>
    <property type="match status" value="7"/>
</dbReference>
<evidence type="ECO:0000259" key="5">
    <source>
        <dbReference type="Pfam" id="PF11924"/>
    </source>
</evidence>
<evidence type="ECO:0000256" key="3">
    <source>
        <dbReference type="ARBA" id="ARBA00022729"/>
    </source>
</evidence>
<evidence type="ECO:0000313" key="7">
    <source>
        <dbReference type="Proteomes" id="UP000276437"/>
    </source>
</evidence>
<dbReference type="InterPro" id="IPR038177">
    <property type="entry name" value="IAT_beta_sf"/>
</dbReference>
<dbReference type="InterPro" id="IPR024519">
    <property type="entry name" value="IAT_beta"/>
</dbReference>
<dbReference type="EMBL" id="AP018449">
    <property type="protein sequence ID" value="BBB90376.1"/>
    <property type="molecule type" value="Genomic_DNA"/>
</dbReference>
<feature type="chain" id="PRO_5039187170" evidence="4">
    <location>
        <begin position="28"/>
        <end position="1572"/>
    </location>
</feature>
<organism evidence="6 7">
    <name type="scientific">Methylomusa anaerophila</name>
    <dbReference type="NCBI Taxonomy" id="1930071"/>
    <lineage>
        <taxon>Bacteria</taxon>
        <taxon>Bacillati</taxon>
        <taxon>Bacillota</taxon>
        <taxon>Negativicutes</taxon>
        <taxon>Selenomonadales</taxon>
        <taxon>Sporomusaceae</taxon>
        <taxon>Methylomusa</taxon>
    </lineage>
</organism>
<keyword evidence="7" id="KW-1185">Reference proteome</keyword>
<gene>
    <name evidence="6" type="ORF">MAMMFC1_01024</name>
</gene>
<keyword evidence="3 4" id="KW-0732">Signal</keyword>
<dbReference type="Gene3D" id="2.40.160.160">
    <property type="entry name" value="Inverse autotransporter, beta-domain"/>
    <property type="match status" value="1"/>
</dbReference>